<evidence type="ECO:0000256" key="1">
    <source>
        <dbReference type="SAM" id="SignalP"/>
    </source>
</evidence>
<dbReference type="AlphaFoldDB" id="A0A0E9XDP7"/>
<name>A0A0E9XDP7_ANGAN</name>
<evidence type="ECO:0008006" key="3">
    <source>
        <dbReference type="Google" id="ProtNLM"/>
    </source>
</evidence>
<protein>
    <recommendedName>
        <fullName evidence="3">Secreted protein</fullName>
    </recommendedName>
</protein>
<dbReference type="EMBL" id="GBXM01007991">
    <property type="protein sequence ID" value="JAI00587.1"/>
    <property type="molecule type" value="Transcribed_RNA"/>
</dbReference>
<organism evidence="2">
    <name type="scientific">Anguilla anguilla</name>
    <name type="common">European freshwater eel</name>
    <name type="synonym">Muraena anguilla</name>
    <dbReference type="NCBI Taxonomy" id="7936"/>
    <lineage>
        <taxon>Eukaryota</taxon>
        <taxon>Metazoa</taxon>
        <taxon>Chordata</taxon>
        <taxon>Craniata</taxon>
        <taxon>Vertebrata</taxon>
        <taxon>Euteleostomi</taxon>
        <taxon>Actinopterygii</taxon>
        <taxon>Neopterygii</taxon>
        <taxon>Teleostei</taxon>
        <taxon>Anguilliformes</taxon>
        <taxon>Anguillidae</taxon>
        <taxon>Anguilla</taxon>
    </lineage>
</organism>
<keyword evidence="1" id="KW-0732">Signal</keyword>
<reference evidence="2" key="2">
    <citation type="journal article" date="2015" name="Fish Shellfish Immunol.">
        <title>Early steps in the European eel (Anguilla anguilla)-Vibrio vulnificus interaction in the gills: Role of the RtxA13 toxin.</title>
        <authorList>
            <person name="Callol A."/>
            <person name="Pajuelo D."/>
            <person name="Ebbesson L."/>
            <person name="Teles M."/>
            <person name="MacKenzie S."/>
            <person name="Amaro C."/>
        </authorList>
    </citation>
    <scope>NUCLEOTIDE SEQUENCE</scope>
</reference>
<proteinExistence type="predicted"/>
<feature type="signal peptide" evidence="1">
    <location>
        <begin position="1"/>
        <end position="19"/>
    </location>
</feature>
<reference evidence="2" key="1">
    <citation type="submission" date="2014-11" db="EMBL/GenBank/DDBJ databases">
        <authorList>
            <person name="Amaro Gonzalez C."/>
        </authorList>
    </citation>
    <scope>NUCLEOTIDE SEQUENCE</scope>
</reference>
<sequence length="74" mass="8442">MSVFCGSVVCFLWLSVVSTRVRFKVLHCSQQDNRRLALPAIRVIGLHSSQPQKLLHPIQSLPSFLLMNILNFCF</sequence>
<evidence type="ECO:0000313" key="2">
    <source>
        <dbReference type="EMBL" id="JAI00587.1"/>
    </source>
</evidence>
<accession>A0A0E9XDP7</accession>
<feature type="chain" id="PRO_5002435110" description="Secreted protein" evidence="1">
    <location>
        <begin position="20"/>
        <end position="74"/>
    </location>
</feature>